<dbReference type="Gene3D" id="2.60.200.40">
    <property type="match status" value="1"/>
</dbReference>
<dbReference type="RefSeq" id="WP_174494295.1">
    <property type="nucleotide sequence ID" value="NZ_CADDWK010000001.1"/>
</dbReference>
<keyword evidence="8" id="KW-0443">Lipid metabolism</keyword>
<dbReference type="Pfam" id="PF19279">
    <property type="entry name" value="YegS_C"/>
    <property type="match status" value="1"/>
</dbReference>
<dbReference type="PANTHER" id="PTHR12358">
    <property type="entry name" value="SPHINGOSINE KINASE"/>
    <property type="match status" value="1"/>
</dbReference>
<protein>
    <submittedName>
        <fullName evidence="12">YegS/Rv2252/BmrU family lipid kinase</fullName>
    </submittedName>
</protein>
<dbReference type="InterPro" id="IPR005218">
    <property type="entry name" value="Diacylglycerol/lipid_kinase"/>
</dbReference>
<evidence type="ECO:0000256" key="7">
    <source>
        <dbReference type="ARBA" id="ARBA00022840"/>
    </source>
</evidence>
<keyword evidence="3" id="KW-0444">Lipid biosynthesis</keyword>
<proteinExistence type="inferred from homology"/>
<keyword evidence="4" id="KW-0808">Transferase</keyword>
<dbReference type="Pfam" id="PF00781">
    <property type="entry name" value="DAGK_cat"/>
    <property type="match status" value="1"/>
</dbReference>
<feature type="domain" description="DAGKc" evidence="11">
    <location>
        <begin position="1"/>
        <end position="110"/>
    </location>
</feature>
<evidence type="ECO:0000313" key="12">
    <source>
        <dbReference type="EMBL" id="MBB6452161.1"/>
    </source>
</evidence>
<dbReference type="GO" id="GO:0005524">
    <property type="term" value="F:ATP binding"/>
    <property type="evidence" value="ECO:0007669"/>
    <property type="project" value="UniProtKB-KW"/>
</dbReference>
<evidence type="ECO:0000256" key="9">
    <source>
        <dbReference type="ARBA" id="ARBA00023209"/>
    </source>
</evidence>
<dbReference type="Proteomes" id="UP000581688">
    <property type="component" value="Unassembled WGS sequence"/>
</dbReference>
<keyword evidence="9" id="KW-0594">Phospholipid biosynthesis</keyword>
<name>A0A841PYP6_9BACI</name>
<keyword evidence="10" id="KW-1208">Phospholipid metabolism</keyword>
<dbReference type="SUPFAM" id="SSF111331">
    <property type="entry name" value="NAD kinase/diacylglycerol kinase-like"/>
    <property type="match status" value="1"/>
</dbReference>
<comment type="caution">
    <text evidence="12">The sequence shown here is derived from an EMBL/GenBank/DDBJ whole genome shotgun (WGS) entry which is preliminary data.</text>
</comment>
<evidence type="ECO:0000256" key="5">
    <source>
        <dbReference type="ARBA" id="ARBA00022741"/>
    </source>
</evidence>
<reference evidence="12 13" key="1">
    <citation type="submission" date="2020-08" db="EMBL/GenBank/DDBJ databases">
        <title>Genomic Encyclopedia of Type Strains, Phase IV (KMG-IV): sequencing the most valuable type-strain genomes for metagenomic binning, comparative biology and taxonomic classification.</title>
        <authorList>
            <person name="Goeker M."/>
        </authorList>
    </citation>
    <scope>NUCLEOTIDE SEQUENCE [LARGE SCALE GENOMIC DNA]</scope>
    <source>
        <strain evidence="12 13">DSM 19612</strain>
    </source>
</reference>
<dbReference type="NCBIfam" id="TIGR00147">
    <property type="entry name" value="YegS/Rv2252/BmrU family lipid kinase"/>
    <property type="match status" value="1"/>
</dbReference>
<evidence type="ECO:0000256" key="4">
    <source>
        <dbReference type="ARBA" id="ARBA00022679"/>
    </source>
</evidence>
<accession>A0A841PYP6</accession>
<dbReference type="GO" id="GO:0008654">
    <property type="term" value="P:phospholipid biosynthetic process"/>
    <property type="evidence" value="ECO:0007669"/>
    <property type="project" value="UniProtKB-KW"/>
</dbReference>
<dbReference type="InterPro" id="IPR050187">
    <property type="entry name" value="Lipid_Phosphate_FormReg"/>
</dbReference>
<keyword evidence="7" id="KW-0067">ATP-binding</keyword>
<gene>
    <name evidence="12" type="ORF">HNQ94_000582</name>
</gene>
<dbReference type="InterPro" id="IPR017438">
    <property type="entry name" value="ATP-NAD_kinase_N"/>
</dbReference>
<evidence type="ECO:0000256" key="10">
    <source>
        <dbReference type="ARBA" id="ARBA00023264"/>
    </source>
</evidence>
<sequence>MYIFIVNVHAGEGKGKKVFEKLKKDKSYNLLESRTFFTEYEGHATALAAQVAKSFGNRITCIVIVGGDGTLHEVMNGVKKYPDVKIAFIPAGSGNDFARGCKLPKKKQKLLFNQIVQYPSWKPYWFGQALKDKSTNKAVLFANSIGFGFDAEVAKRANEAVYKRILNKWNFGTLSYTLALLQVLFSFTTKEMDVIADGQKKSFKKAWMVTITNHPYFGGGMKIVPLARINGDYFYVLVLDNIPRWKVLLLFITVFFGKHTSLKEVHLFKAKHIDIHIKSGSKYQVDGHTGFCHSCSIRKENISRQINRF</sequence>
<evidence type="ECO:0000259" key="11">
    <source>
        <dbReference type="PROSITE" id="PS50146"/>
    </source>
</evidence>
<comment type="cofactor">
    <cofactor evidence="1">
        <name>Mg(2+)</name>
        <dbReference type="ChEBI" id="CHEBI:18420"/>
    </cofactor>
</comment>
<dbReference type="EMBL" id="JACHGH010000001">
    <property type="protein sequence ID" value="MBB6452161.1"/>
    <property type="molecule type" value="Genomic_DNA"/>
</dbReference>
<keyword evidence="13" id="KW-1185">Reference proteome</keyword>
<evidence type="ECO:0000256" key="2">
    <source>
        <dbReference type="ARBA" id="ARBA00005983"/>
    </source>
</evidence>
<evidence type="ECO:0000313" key="13">
    <source>
        <dbReference type="Proteomes" id="UP000581688"/>
    </source>
</evidence>
<evidence type="ECO:0000256" key="6">
    <source>
        <dbReference type="ARBA" id="ARBA00022777"/>
    </source>
</evidence>
<evidence type="ECO:0000256" key="1">
    <source>
        <dbReference type="ARBA" id="ARBA00001946"/>
    </source>
</evidence>
<dbReference type="AlphaFoldDB" id="A0A841PYP6"/>
<evidence type="ECO:0000256" key="3">
    <source>
        <dbReference type="ARBA" id="ARBA00022516"/>
    </source>
</evidence>
<dbReference type="InterPro" id="IPR001206">
    <property type="entry name" value="Diacylglycerol_kinase_cat_dom"/>
</dbReference>
<dbReference type="InterPro" id="IPR045540">
    <property type="entry name" value="YegS/DAGK_C"/>
</dbReference>
<dbReference type="GO" id="GO:0016301">
    <property type="term" value="F:kinase activity"/>
    <property type="evidence" value="ECO:0007669"/>
    <property type="project" value="UniProtKB-KW"/>
</dbReference>
<dbReference type="PROSITE" id="PS50146">
    <property type="entry name" value="DAGK"/>
    <property type="match status" value="1"/>
</dbReference>
<keyword evidence="5" id="KW-0547">Nucleotide-binding</keyword>
<keyword evidence="6 12" id="KW-0418">Kinase</keyword>
<dbReference type="Gene3D" id="3.40.50.10330">
    <property type="entry name" value="Probable inorganic polyphosphate/atp-NAD kinase, domain 1"/>
    <property type="match status" value="1"/>
</dbReference>
<dbReference type="InterPro" id="IPR016064">
    <property type="entry name" value="NAD/diacylglycerol_kinase_sf"/>
</dbReference>
<dbReference type="PANTHER" id="PTHR12358:SF54">
    <property type="entry name" value="SPHINGOSINE KINASE RELATED PROTEIN"/>
    <property type="match status" value="1"/>
</dbReference>
<evidence type="ECO:0000256" key="8">
    <source>
        <dbReference type="ARBA" id="ARBA00023098"/>
    </source>
</evidence>
<organism evidence="12 13">
    <name type="scientific">Salirhabdus euzebyi</name>
    <dbReference type="NCBI Taxonomy" id="394506"/>
    <lineage>
        <taxon>Bacteria</taxon>
        <taxon>Bacillati</taxon>
        <taxon>Bacillota</taxon>
        <taxon>Bacilli</taxon>
        <taxon>Bacillales</taxon>
        <taxon>Bacillaceae</taxon>
        <taxon>Salirhabdus</taxon>
    </lineage>
</organism>
<dbReference type="SMART" id="SM00046">
    <property type="entry name" value="DAGKc"/>
    <property type="match status" value="1"/>
</dbReference>
<comment type="similarity">
    <text evidence="2">Belongs to the diacylglycerol/lipid kinase family.</text>
</comment>